<dbReference type="Proteomes" id="UP001642405">
    <property type="component" value="Unassembled WGS sequence"/>
</dbReference>
<feature type="region of interest" description="Disordered" evidence="1">
    <location>
        <begin position="1"/>
        <end position="60"/>
    </location>
</feature>
<evidence type="ECO:0000256" key="1">
    <source>
        <dbReference type="SAM" id="MobiDB-lite"/>
    </source>
</evidence>
<keyword evidence="2" id="KW-0812">Transmembrane</keyword>
<comment type="caution">
    <text evidence="3">The sequence shown here is derived from an EMBL/GenBank/DDBJ whole genome shotgun (WGS) entry which is preliminary data.</text>
</comment>
<feature type="transmembrane region" description="Helical" evidence="2">
    <location>
        <begin position="189"/>
        <end position="212"/>
    </location>
</feature>
<evidence type="ECO:0000256" key="2">
    <source>
        <dbReference type="SAM" id="Phobius"/>
    </source>
</evidence>
<feature type="compositionally biased region" description="Low complexity" evidence="1">
    <location>
        <begin position="27"/>
        <end position="41"/>
    </location>
</feature>
<name>A0ABP0AWA6_9PEZI</name>
<proteinExistence type="predicted"/>
<evidence type="ECO:0000313" key="4">
    <source>
        <dbReference type="Proteomes" id="UP001642405"/>
    </source>
</evidence>
<gene>
    <name evidence="3" type="ORF">SCUCBS95973_001155</name>
</gene>
<keyword evidence="2" id="KW-1133">Transmembrane helix</keyword>
<accession>A0ABP0AWA6</accession>
<protein>
    <recommendedName>
        <fullName evidence="5">F-box domain-containing protein</fullName>
    </recommendedName>
</protein>
<keyword evidence="2" id="KW-0472">Membrane</keyword>
<keyword evidence="4" id="KW-1185">Reference proteome</keyword>
<sequence length="213" mass="24590">MALQWLPKFRPGPQAQPTTSPSPSPSPSSSSTSTSAASPPTKHSHQQPDGNDTAYPISPCPPHSLMSLPPELHIQIAQQLIYPDALSLKHSSRYFYNFVDTGINLKIDWLMSRRRLHLDCLNDTHCDLGSDLRFCRGSVPLLMKRRREHIECESRPDLGCLIYNTRTCVHRRPPHLLHRWFRRRLTVEMWWVLLAMVPLALSWLWFAELLFFT</sequence>
<evidence type="ECO:0008006" key="5">
    <source>
        <dbReference type="Google" id="ProtNLM"/>
    </source>
</evidence>
<dbReference type="EMBL" id="CAWUHB010000004">
    <property type="protein sequence ID" value="CAK7211556.1"/>
    <property type="molecule type" value="Genomic_DNA"/>
</dbReference>
<reference evidence="3 4" key="1">
    <citation type="submission" date="2024-01" db="EMBL/GenBank/DDBJ databases">
        <authorList>
            <person name="Allen C."/>
            <person name="Tagirdzhanova G."/>
        </authorList>
    </citation>
    <scope>NUCLEOTIDE SEQUENCE [LARGE SCALE GENOMIC DNA]</scope>
</reference>
<evidence type="ECO:0000313" key="3">
    <source>
        <dbReference type="EMBL" id="CAK7211556.1"/>
    </source>
</evidence>
<organism evidence="3 4">
    <name type="scientific">Sporothrix curviconia</name>
    <dbReference type="NCBI Taxonomy" id="1260050"/>
    <lineage>
        <taxon>Eukaryota</taxon>
        <taxon>Fungi</taxon>
        <taxon>Dikarya</taxon>
        <taxon>Ascomycota</taxon>
        <taxon>Pezizomycotina</taxon>
        <taxon>Sordariomycetes</taxon>
        <taxon>Sordariomycetidae</taxon>
        <taxon>Ophiostomatales</taxon>
        <taxon>Ophiostomataceae</taxon>
        <taxon>Sporothrix</taxon>
    </lineage>
</organism>